<accession>A0ABW5BVK3</accession>
<feature type="transmembrane region" description="Helical" evidence="6">
    <location>
        <begin position="37"/>
        <end position="62"/>
    </location>
</feature>
<keyword evidence="2 6" id="KW-0812">Transmembrane</keyword>
<dbReference type="InterPro" id="IPR010445">
    <property type="entry name" value="LapA_dom"/>
</dbReference>
<evidence type="ECO:0000313" key="8">
    <source>
        <dbReference type="EMBL" id="MFD2213837.1"/>
    </source>
</evidence>
<evidence type="ECO:0000256" key="6">
    <source>
        <dbReference type="SAM" id="Phobius"/>
    </source>
</evidence>
<name>A0ABW5BVK3_9BACI</name>
<comment type="caution">
    <text evidence="8">The sequence shown here is derived from an EMBL/GenBank/DDBJ whole genome shotgun (WGS) entry which is preliminary data.</text>
</comment>
<evidence type="ECO:0000256" key="3">
    <source>
        <dbReference type="ARBA" id="ARBA00022989"/>
    </source>
</evidence>
<keyword evidence="3 6" id="KW-1133">Transmembrane helix</keyword>
<evidence type="ECO:0000259" key="7">
    <source>
        <dbReference type="Pfam" id="PF06305"/>
    </source>
</evidence>
<keyword evidence="9" id="KW-1185">Reference proteome</keyword>
<feature type="transmembrane region" description="Helical" evidence="6">
    <location>
        <begin position="7"/>
        <end position="25"/>
    </location>
</feature>
<sequence length="114" mass="12818">MKRQWSLILAIIFAIIIAIFAVINVEPVEVDYLFGKAEWPLVLIILGSVFMGGFIIASAGVVRILTIHRRLKVAEKENAKLITELETLKDEKEKNVTDLDNKKEEMDHEPTSGA</sequence>
<evidence type="ECO:0000256" key="4">
    <source>
        <dbReference type="ARBA" id="ARBA00023136"/>
    </source>
</evidence>
<dbReference type="EMBL" id="JBHUIK010000002">
    <property type="protein sequence ID" value="MFD2213837.1"/>
    <property type="molecule type" value="Genomic_DNA"/>
</dbReference>
<reference evidence="9" key="1">
    <citation type="journal article" date="2019" name="Int. J. Syst. Evol. Microbiol.">
        <title>The Global Catalogue of Microorganisms (GCM) 10K type strain sequencing project: providing services to taxonomists for standard genome sequencing and annotation.</title>
        <authorList>
            <consortium name="The Broad Institute Genomics Platform"/>
            <consortium name="The Broad Institute Genome Sequencing Center for Infectious Disease"/>
            <person name="Wu L."/>
            <person name="Ma J."/>
        </authorList>
    </citation>
    <scope>NUCLEOTIDE SEQUENCE [LARGE SCALE GENOMIC DNA]</scope>
    <source>
        <strain evidence="9">CGMCC 1.15474</strain>
    </source>
</reference>
<proteinExistence type="predicted"/>
<evidence type="ECO:0000256" key="5">
    <source>
        <dbReference type="SAM" id="MobiDB-lite"/>
    </source>
</evidence>
<protein>
    <submittedName>
        <fullName evidence="8">Lipopolysaccharide assembly LapA domain-containing protein</fullName>
    </submittedName>
</protein>
<feature type="domain" description="Lipopolysaccharide assembly protein A" evidence="7">
    <location>
        <begin position="24"/>
        <end position="85"/>
    </location>
</feature>
<evidence type="ECO:0000256" key="1">
    <source>
        <dbReference type="ARBA" id="ARBA00022475"/>
    </source>
</evidence>
<dbReference type="PANTHER" id="PTHR41335:SF1">
    <property type="entry name" value="MEMBRANE PROTEIN"/>
    <property type="match status" value="1"/>
</dbReference>
<keyword evidence="1" id="KW-1003">Cell membrane</keyword>
<evidence type="ECO:0000256" key="2">
    <source>
        <dbReference type="ARBA" id="ARBA00022692"/>
    </source>
</evidence>
<dbReference type="Pfam" id="PF06305">
    <property type="entry name" value="LapA_dom"/>
    <property type="match status" value="1"/>
</dbReference>
<organism evidence="8 9">
    <name type="scientific">Metabacillus endolithicus</name>
    <dbReference type="NCBI Taxonomy" id="1535204"/>
    <lineage>
        <taxon>Bacteria</taxon>
        <taxon>Bacillati</taxon>
        <taxon>Bacillota</taxon>
        <taxon>Bacilli</taxon>
        <taxon>Bacillales</taxon>
        <taxon>Bacillaceae</taxon>
        <taxon>Metabacillus</taxon>
    </lineage>
</organism>
<evidence type="ECO:0000313" key="9">
    <source>
        <dbReference type="Proteomes" id="UP001597318"/>
    </source>
</evidence>
<gene>
    <name evidence="8" type="ORF">ACFSKK_09115</name>
</gene>
<feature type="region of interest" description="Disordered" evidence="5">
    <location>
        <begin position="93"/>
        <end position="114"/>
    </location>
</feature>
<dbReference type="Proteomes" id="UP001597318">
    <property type="component" value="Unassembled WGS sequence"/>
</dbReference>
<dbReference type="RefSeq" id="WP_098799741.1">
    <property type="nucleotide sequence ID" value="NZ_CP095550.1"/>
</dbReference>
<keyword evidence="4 6" id="KW-0472">Membrane</keyword>
<dbReference type="PANTHER" id="PTHR41335">
    <property type="entry name" value="MEMBRANE PROTEIN-RELATED"/>
    <property type="match status" value="1"/>
</dbReference>